<feature type="compositionally biased region" description="Basic residues" evidence="1">
    <location>
        <begin position="106"/>
        <end position="123"/>
    </location>
</feature>
<dbReference type="EMBL" id="KV918820">
    <property type="protein sequence ID" value="OSX78139.1"/>
    <property type="molecule type" value="Genomic_DNA"/>
</dbReference>
<feature type="compositionally biased region" description="Basic residues" evidence="1">
    <location>
        <begin position="68"/>
        <end position="92"/>
    </location>
</feature>
<gene>
    <name evidence="2" type="ORF">BU14_0120s0022</name>
</gene>
<evidence type="ECO:0000256" key="1">
    <source>
        <dbReference type="SAM" id="MobiDB-lite"/>
    </source>
</evidence>
<dbReference type="Proteomes" id="UP000218209">
    <property type="component" value="Unassembled WGS sequence"/>
</dbReference>
<feature type="compositionally biased region" description="Pro residues" evidence="1">
    <location>
        <begin position="1"/>
        <end position="14"/>
    </location>
</feature>
<organism evidence="2 3">
    <name type="scientific">Porphyra umbilicalis</name>
    <name type="common">Purple laver</name>
    <name type="synonym">Red alga</name>
    <dbReference type="NCBI Taxonomy" id="2786"/>
    <lineage>
        <taxon>Eukaryota</taxon>
        <taxon>Rhodophyta</taxon>
        <taxon>Bangiophyceae</taxon>
        <taxon>Bangiales</taxon>
        <taxon>Bangiaceae</taxon>
        <taxon>Porphyra</taxon>
    </lineage>
</organism>
<sequence length="161" mass="17690">MTRPPVARPSPPPRGGQRRRPTPTSSSPTGEARDATTVASGRDRPSSRCGVRHSRAGGAAQSPLNRPARCRHRPRPRSRRTNRCNRRHRRRRPTDQRSSSPPSKERGRHSPWQRPSMGRRRRPAVTVHRSSSSGAMGWPTSGCRALVASPKTGRSGASDGC</sequence>
<accession>A0A1X6PB58</accession>
<proteinExistence type="predicted"/>
<evidence type="ECO:0000313" key="3">
    <source>
        <dbReference type="Proteomes" id="UP000218209"/>
    </source>
</evidence>
<evidence type="ECO:0000313" key="2">
    <source>
        <dbReference type="EMBL" id="OSX78139.1"/>
    </source>
</evidence>
<keyword evidence="3" id="KW-1185">Reference proteome</keyword>
<name>A0A1X6PB58_PORUM</name>
<dbReference type="AlphaFoldDB" id="A0A1X6PB58"/>
<feature type="region of interest" description="Disordered" evidence="1">
    <location>
        <begin position="1"/>
        <end position="161"/>
    </location>
</feature>
<reference evidence="2 3" key="1">
    <citation type="submission" date="2017-03" db="EMBL/GenBank/DDBJ databases">
        <title>WGS assembly of Porphyra umbilicalis.</title>
        <authorList>
            <person name="Brawley S.H."/>
            <person name="Blouin N.A."/>
            <person name="Ficko-Blean E."/>
            <person name="Wheeler G.L."/>
            <person name="Lohr M."/>
            <person name="Goodson H.V."/>
            <person name="Jenkins J.W."/>
            <person name="Blaby-Haas C.E."/>
            <person name="Helliwell K.E."/>
            <person name="Chan C."/>
            <person name="Marriage T."/>
            <person name="Bhattacharya D."/>
            <person name="Klein A.S."/>
            <person name="Badis Y."/>
            <person name="Brodie J."/>
            <person name="Cao Y."/>
            <person name="Collen J."/>
            <person name="Dittami S.M."/>
            <person name="Gachon C.M."/>
            <person name="Green B.R."/>
            <person name="Karpowicz S."/>
            <person name="Kim J.W."/>
            <person name="Kudahl U."/>
            <person name="Lin S."/>
            <person name="Michel G."/>
            <person name="Mittag M."/>
            <person name="Olson B.J."/>
            <person name="Pangilinan J."/>
            <person name="Peng Y."/>
            <person name="Qiu H."/>
            <person name="Shu S."/>
            <person name="Singer J.T."/>
            <person name="Smith A.G."/>
            <person name="Sprecher B.N."/>
            <person name="Wagner V."/>
            <person name="Wang W."/>
            <person name="Wang Z.-Y."/>
            <person name="Yan J."/>
            <person name="Yarish C."/>
            <person name="Zoeuner-Riek S."/>
            <person name="Zhuang Y."/>
            <person name="Zou Y."/>
            <person name="Lindquist E.A."/>
            <person name="Grimwood J."/>
            <person name="Barry K."/>
            <person name="Rokhsar D.S."/>
            <person name="Schmutz J."/>
            <person name="Stiller J.W."/>
            <person name="Grossman A.R."/>
            <person name="Prochnik S.E."/>
        </authorList>
    </citation>
    <scope>NUCLEOTIDE SEQUENCE [LARGE SCALE GENOMIC DNA]</scope>
    <source>
        <strain evidence="2">4086291</strain>
    </source>
</reference>
<protein>
    <submittedName>
        <fullName evidence="2">Uncharacterized protein</fullName>
    </submittedName>
</protein>